<dbReference type="InterPro" id="IPR050955">
    <property type="entry name" value="Plant_Biomass_Hydrol_Est"/>
</dbReference>
<name>A0A0J6TE39_9HYPH</name>
<proteinExistence type="predicted"/>
<dbReference type="Pfam" id="PF02230">
    <property type="entry name" value="Abhydrolase_2"/>
    <property type="match status" value="1"/>
</dbReference>
<evidence type="ECO:0000256" key="1">
    <source>
        <dbReference type="ARBA" id="ARBA00022729"/>
    </source>
</evidence>
<reference evidence="5 6" key="1">
    <citation type="submission" date="2015-03" db="EMBL/GenBank/DDBJ databases">
        <title>Genome sequencing of Methylobacterium tarhaniae DSM 25844.</title>
        <authorList>
            <person name="Chaudhry V."/>
            <person name="Patil P.B."/>
        </authorList>
    </citation>
    <scope>NUCLEOTIDE SEQUENCE [LARGE SCALE GENOMIC DNA]</scope>
    <source>
        <strain evidence="5 6">DSM 25844</strain>
    </source>
</reference>
<dbReference type="EMBL" id="LABZ01000025">
    <property type="protein sequence ID" value="KMO44157.1"/>
    <property type="molecule type" value="Genomic_DNA"/>
</dbReference>
<accession>A0A0J6TE39</accession>
<feature type="region of interest" description="Disordered" evidence="3">
    <location>
        <begin position="1"/>
        <end position="30"/>
    </location>
</feature>
<dbReference type="AlphaFoldDB" id="A0A0J6TE39"/>
<evidence type="ECO:0000256" key="2">
    <source>
        <dbReference type="ARBA" id="ARBA00022801"/>
    </source>
</evidence>
<dbReference type="PANTHER" id="PTHR43037:SF5">
    <property type="entry name" value="FERULOYL ESTERASE"/>
    <property type="match status" value="1"/>
</dbReference>
<organism evidence="5 6">
    <name type="scientific">Methylobacterium tarhaniae</name>
    <dbReference type="NCBI Taxonomy" id="1187852"/>
    <lineage>
        <taxon>Bacteria</taxon>
        <taxon>Pseudomonadati</taxon>
        <taxon>Pseudomonadota</taxon>
        <taxon>Alphaproteobacteria</taxon>
        <taxon>Hyphomicrobiales</taxon>
        <taxon>Methylobacteriaceae</taxon>
        <taxon>Methylobacterium</taxon>
    </lineage>
</organism>
<gene>
    <name evidence="5" type="ORF">VQ03_04280</name>
</gene>
<keyword evidence="6" id="KW-1185">Reference proteome</keyword>
<evidence type="ECO:0000259" key="4">
    <source>
        <dbReference type="Pfam" id="PF02230"/>
    </source>
</evidence>
<feature type="domain" description="Phospholipase/carboxylesterase/thioesterase" evidence="4">
    <location>
        <begin position="117"/>
        <end position="218"/>
    </location>
</feature>
<dbReference type="SUPFAM" id="SSF53474">
    <property type="entry name" value="alpha/beta-Hydrolases"/>
    <property type="match status" value="1"/>
</dbReference>
<dbReference type="PATRIC" id="fig|1187852.3.peg.3532"/>
<comment type="caution">
    <text evidence="5">The sequence shown here is derived from an EMBL/GenBank/DDBJ whole genome shotgun (WGS) entry which is preliminary data.</text>
</comment>
<protein>
    <submittedName>
        <fullName evidence="5">Phospholipase</fullName>
    </submittedName>
</protein>
<keyword evidence="1" id="KW-0732">Signal</keyword>
<dbReference type="GO" id="GO:0016787">
    <property type="term" value="F:hydrolase activity"/>
    <property type="evidence" value="ECO:0007669"/>
    <property type="project" value="UniProtKB-KW"/>
</dbReference>
<evidence type="ECO:0000313" key="5">
    <source>
        <dbReference type="EMBL" id="KMO44157.1"/>
    </source>
</evidence>
<dbReference type="PANTHER" id="PTHR43037">
    <property type="entry name" value="UNNAMED PRODUCT-RELATED"/>
    <property type="match status" value="1"/>
</dbReference>
<dbReference type="InterPro" id="IPR003140">
    <property type="entry name" value="PLipase/COase/thioEstase"/>
</dbReference>
<dbReference type="RefSeq" id="WP_048449621.1">
    <property type="nucleotide sequence ID" value="NZ_LABZ01000025.1"/>
</dbReference>
<sequence length="225" mass="23391">MEQAAPHSSGILTSRPGDGPTEPAAAGTHRIGLGRGRDGLLQVPAGATRPVPLLIMLHGAGASAQDVLPLVSAAAEEHAVAVLAPDSRGATWDVLQHAYGPDTEFLDAALARVFAQVPVDPRRIAVGGFSDGASYALSLGLANGDLVRDILAFSPGFAAPARREGTPRLFISHGRQDPVLPFERCGDRLAAVLAQAGYDVAYHPFSGGHVVPTQIVEAAFRRFLA</sequence>
<keyword evidence="2" id="KW-0378">Hydrolase</keyword>
<dbReference type="Gene3D" id="3.40.50.1820">
    <property type="entry name" value="alpha/beta hydrolase"/>
    <property type="match status" value="1"/>
</dbReference>
<dbReference type="Proteomes" id="UP000036449">
    <property type="component" value="Unassembled WGS sequence"/>
</dbReference>
<dbReference type="InterPro" id="IPR029058">
    <property type="entry name" value="AB_hydrolase_fold"/>
</dbReference>
<dbReference type="OrthoDB" id="9805640at2"/>
<evidence type="ECO:0000313" key="6">
    <source>
        <dbReference type="Proteomes" id="UP000036449"/>
    </source>
</evidence>
<evidence type="ECO:0000256" key="3">
    <source>
        <dbReference type="SAM" id="MobiDB-lite"/>
    </source>
</evidence>